<dbReference type="EMBL" id="FXTO01000015">
    <property type="protein sequence ID" value="SMO80494.1"/>
    <property type="molecule type" value="Genomic_DNA"/>
</dbReference>
<dbReference type="CDD" id="cd00093">
    <property type="entry name" value="HTH_XRE"/>
    <property type="match status" value="1"/>
</dbReference>
<dbReference type="InterPro" id="IPR010982">
    <property type="entry name" value="Lambda_DNA-bd_dom_sf"/>
</dbReference>
<feature type="domain" description="HTH cro/C1-type" evidence="2">
    <location>
        <begin position="16"/>
        <end position="70"/>
    </location>
</feature>
<organism evidence="3 4">
    <name type="scientific">Thalassovita litoralis</name>
    <dbReference type="NCBI Taxonomy" id="1010611"/>
    <lineage>
        <taxon>Bacteria</taxon>
        <taxon>Pseudomonadati</taxon>
        <taxon>Pseudomonadota</taxon>
        <taxon>Alphaproteobacteria</taxon>
        <taxon>Rhodobacterales</taxon>
        <taxon>Roseobacteraceae</taxon>
        <taxon>Thalassovita</taxon>
    </lineage>
</organism>
<dbReference type="GO" id="GO:0003700">
    <property type="term" value="F:DNA-binding transcription factor activity"/>
    <property type="evidence" value="ECO:0007669"/>
    <property type="project" value="TreeGrafter"/>
</dbReference>
<keyword evidence="1 3" id="KW-0238">DNA-binding</keyword>
<dbReference type="Gene3D" id="1.10.260.40">
    <property type="entry name" value="lambda repressor-like DNA-binding domains"/>
    <property type="match status" value="1"/>
</dbReference>
<dbReference type="PANTHER" id="PTHR46797">
    <property type="entry name" value="HTH-TYPE TRANSCRIPTIONAL REGULATOR"/>
    <property type="match status" value="1"/>
</dbReference>
<dbReference type="PANTHER" id="PTHR46797:SF1">
    <property type="entry name" value="METHYLPHOSPHONATE SYNTHASE"/>
    <property type="match status" value="1"/>
</dbReference>
<dbReference type="InterPro" id="IPR050807">
    <property type="entry name" value="TransReg_Diox_bact_type"/>
</dbReference>
<evidence type="ECO:0000313" key="4">
    <source>
        <dbReference type="Proteomes" id="UP000316030"/>
    </source>
</evidence>
<name>A0A521E9A9_9RHOB</name>
<gene>
    <name evidence="3" type="ORF">SAMN06265173_11526</name>
</gene>
<protein>
    <submittedName>
        <fullName evidence="3">DNA-binding transcriptional regulator, XRE-family HTH domain</fullName>
    </submittedName>
</protein>
<evidence type="ECO:0000256" key="1">
    <source>
        <dbReference type="ARBA" id="ARBA00023125"/>
    </source>
</evidence>
<dbReference type="GO" id="GO:0005829">
    <property type="term" value="C:cytosol"/>
    <property type="evidence" value="ECO:0007669"/>
    <property type="project" value="TreeGrafter"/>
</dbReference>
<dbReference type="Proteomes" id="UP000316030">
    <property type="component" value="Unassembled WGS sequence"/>
</dbReference>
<dbReference type="RefSeq" id="WP_235891474.1">
    <property type="nucleotide sequence ID" value="NZ_FXTO01000015.1"/>
</dbReference>
<evidence type="ECO:0000313" key="3">
    <source>
        <dbReference type="EMBL" id="SMO80494.1"/>
    </source>
</evidence>
<dbReference type="PROSITE" id="PS50943">
    <property type="entry name" value="HTH_CROC1"/>
    <property type="match status" value="1"/>
</dbReference>
<keyword evidence="4" id="KW-1185">Reference proteome</keyword>
<dbReference type="SUPFAM" id="SSF47413">
    <property type="entry name" value="lambda repressor-like DNA-binding domains"/>
    <property type="match status" value="1"/>
</dbReference>
<dbReference type="GO" id="GO:0003677">
    <property type="term" value="F:DNA binding"/>
    <property type="evidence" value="ECO:0007669"/>
    <property type="project" value="UniProtKB-KW"/>
</dbReference>
<dbReference type="Pfam" id="PF01381">
    <property type="entry name" value="HTH_3"/>
    <property type="match status" value="1"/>
</dbReference>
<evidence type="ECO:0000259" key="2">
    <source>
        <dbReference type="PROSITE" id="PS50943"/>
    </source>
</evidence>
<dbReference type="AlphaFoldDB" id="A0A521E9A9"/>
<dbReference type="InterPro" id="IPR001387">
    <property type="entry name" value="Cro/C1-type_HTH"/>
</dbReference>
<proteinExistence type="predicted"/>
<reference evidence="3 4" key="1">
    <citation type="submission" date="2017-05" db="EMBL/GenBank/DDBJ databases">
        <authorList>
            <person name="Varghese N."/>
            <person name="Submissions S."/>
        </authorList>
    </citation>
    <scope>NUCLEOTIDE SEQUENCE [LARGE SCALE GENOMIC DNA]</scope>
    <source>
        <strain evidence="3 4">DSM 29506</strain>
    </source>
</reference>
<sequence length="92" mass="10455">MKRQNEDLLIAFSVVLSQLRQRASLTQEELAERADVSTRFVSFLETARRQPSLSALYALSSGLGIRLQDLVIEVERQYEQMDSGVQEPSEPQ</sequence>
<accession>A0A521E9A9</accession>
<dbReference type="SMART" id="SM00530">
    <property type="entry name" value="HTH_XRE"/>
    <property type="match status" value="1"/>
</dbReference>